<protein>
    <submittedName>
        <fullName evidence="2">Uncharacterized protein</fullName>
    </submittedName>
</protein>
<accession>A0A9P0P1X4</accession>
<organism evidence="2 3">
    <name type="scientific">Acanthoscelides obtectus</name>
    <name type="common">Bean weevil</name>
    <name type="synonym">Bruchus obtectus</name>
    <dbReference type="NCBI Taxonomy" id="200917"/>
    <lineage>
        <taxon>Eukaryota</taxon>
        <taxon>Metazoa</taxon>
        <taxon>Ecdysozoa</taxon>
        <taxon>Arthropoda</taxon>
        <taxon>Hexapoda</taxon>
        <taxon>Insecta</taxon>
        <taxon>Pterygota</taxon>
        <taxon>Neoptera</taxon>
        <taxon>Endopterygota</taxon>
        <taxon>Coleoptera</taxon>
        <taxon>Polyphaga</taxon>
        <taxon>Cucujiformia</taxon>
        <taxon>Chrysomeloidea</taxon>
        <taxon>Chrysomelidae</taxon>
        <taxon>Bruchinae</taxon>
        <taxon>Bruchini</taxon>
        <taxon>Acanthoscelides</taxon>
    </lineage>
</organism>
<sequence>MRTVKIHSKALWLQFIYEQHEKNTTSGGKFDCEVEYQASKNQDEEILGSKCLNIGKFGNNENKASSIPSPPHLVNRRDNHYSTEAARLDDGTTYHGGKKATVLRTMETSTGHGEKTRTTTELQQGGTV</sequence>
<gene>
    <name evidence="2" type="ORF">ACAOBT_LOCUS6362</name>
</gene>
<evidence type="ECO:0000313" key="2">
    <source>
        <dbReference type="EMBL" id="CAH1965485.1"/>
    </source>
</evidence>
<comment type="caution">
    <text evidence="2">The sequence shown here is derived from an EMBL/GenBank/DDBJ whole genome shotgun (WGS) entry which is preliminary data.</text>
</comment>
<dbReference type="AlphaFoldDB" id="A0A9P0P1X4"/>
<proteinExistence type="predicted"/>
<evidence type="ECO:0000313" key="3">
    <source>
        <dbReference type="Proteomes" id="UP001152888"/>
    </source>
</evidence>
<dbReference type="EMBL" id="CAKOFQ010006726">
    <property type="protein sequence ID" value="CAH1965485.1"/>
    <property type="molecule type" value="Genomic_DNA"/>
</dbReference>
<feature type="compositionally biased region" description="Polar residues" evidence="1">
    <location>
        <begin position="119"/>
        <end position="128"/>
    </location>
</feature>
<reference evidence="2" key="1">
    <citation type="submission" date="2022-03" db="EMBL/GenBank/DDBJ databases">
        <authorList>
            <person name="Sayadi A."/>
        </authorList>
    </citation>
    <scope>NUCLEOTIDE SEQUENCE</scope>
</reference>
<feature type="region of interest" description="Disordered" evidence="1">
    <location>
        <begin position="106"/>
        <end position="128"/>
    </location>
</feature>
<dbReference type="Proteomes" id="UP001152888">
    <property type="component" value="Unassembled WGS sequence"/>
</dbReference>
<name>A0A9P0P1X4_ACAOB</name>
<keyword evidence="3" id="KW-1185">Reference proteome</keyword>
<evidence type="ECO:0000256" key="1">
    <source>
        <dbReference type="SAM" id="MobiDB-lite"/>
    </source>
</evidence>